<dbReference type="eggNOG" id="ENOG502SIXA">
    <property type="taxonomic scope" value="Eukaryota"/>
</dbReference>
<feature type="non-terminal residue" evidence="2">
    <location>
        <position position="814"/>
    </location>
</feature>
<dbReference type="EMBL" id="KE504259">
    <property type="protein sequence ID" value="EPS93737.1"/>
    <property type="molecule type" value="Genomic_DNA"/>
</dbReference>
<dbReference type="OrthoDB" id="2793259at2759"/>
<accession>S8DM81</accession>
<feature type="non-terminal residue" evidence="2">
    <location>
        <position position="1"/>
    </location>
</feature>
<dbReference type="InterPro" id="IPR041457">
    <property type="entry name" value="CxC2_KDZ-assoc"/>
</dbReference>
<dbReference type="PANTHER" id="PTHR33096">
    <property type="entry name" value="CXC2 DOMAIN-CONTAINING PROTEIN"/>
    <property type="match status" value="1"/>
</dbReference>
<dbReference type="Pfam" id="PF18758">
    <property type="entry name" value="KDZ"/>
    <property type="match status" value="1"/>
</dbReference>
<evidence type="ECO:0000259" key="1">
    <source>
        <dbReference type="Pfam" id="PF18803"/>
    </source>
</evidence>
<reference evidence="2 3" key="1">
    <citation type="journal article" date="2012" name="Science">
        <title>The Paleozoic origin of enzymatic lignin decomposition reconstructed from 31 fungal genomes.</title>
        <authorList>
            <person name="Floudas D."/>
            <person name="Binder M."/>
            <person name="Riley R."/>
            <person name="Barry K."/>
            <person name="Blanchette R.A."/>
            <person name="Henrissat B."/>
            <person name="Martinez A.T."/>
            <person name="Otillar R."/>
            <person name="Spatafora J.W."/>
            <person name="Yadav J.S."/>
            <person name="Aerts A."/>
            <person name="Benoit I."/>
            <person name="Boyd A."/>
            <person name="Carlson A."/>
            <person name="Copeland A."/>
            <person name="Coutinho P.M."/>
            <person name="de Vries R.P."/>
            <person name="Ferreira P."/>
            <person name="Findley K."/>
            <person name="Foster B."/>
            <person name="Gaskell J."/>
            <person name="Glotzer D."/>
            <person name="Gorecki P."/>
            <person name="Heitman J."/>
            <person name="Hesse C."/>
            <person name="Hori C."/>
            <person name="Igarashi K."/>
            <person name="Jurgens J.A."/>
            <person name="Kallen N."/>
            <person name="Kersten P."/>
            <person name="Kohler A."/>
            <person name="Kuees U."/>
            <person name="Kumar T.K.A."/>
            <person name="Kuo A."/>
            <person name="LaButti K."/>
            <person name="Larrondo L.F."/>
            <person name="Lindquist E."/>
            <person name="Ling A."/>
            <person name="Lombard V."/>
            <person name="Lucas S."/>
            <person name="Lundell T."/>
            <person name="Martin R."/>
            <person name="McLaughlin D.J."/>
            <person name="Morgenstern I."/>
            <person name="Morin E."/>
            <person name="Murat C."/>
            <person name="Nagy L.G."/>
            <person name="Nolan M."/>
            <person name="Ohm R.A."/>
            <person name="Patyshakuliyeva A."/>
            <person name="Rokas A."/>
            <person name="Ruiz-Duenas F.J."/>
            <person name="Sabat G."/>
            <person name="Salamov A."/>
            <person name="Samejima M."/>
            <person name="Schmutz J."/>
            <person name="Slot J.C."/>
            <person name="St John F."/>
            <person name="Stenlid J."/>
            <person name="Sun H."/>
            <person name="Sun S."/>
            <person name="Syed K."/>
            <person name="Tsang A."/>
            <person name="Wiebenga A."/>
            <person name="Young D."/>
            <person name="Pisabarro A."/>
            <person name="Eastwood D.C."/>
            <person name="Martin F."/>
            <person name="Cullen D."/>
            <person name="Grigoriev I.V."/>
            <person name="Hibbett D.S."/>
        </authorList>
    </citation>
    <scope>NUCLEOTIDE SEQUENCE</scope>
    <source>
        <strain evidence="3">FP-58527</strain>
    </source>
</reference>
<dbReference type="STRING" id="743788.S8DM81"/>
<feature type="domain" description="CxC2-like cysteine cluster KDZ transposase-associated" evidence="1">
    <location>
        <begin position="84"/>
        <end position="191"/>
    </location>
</feature>
<dbReference type="AlphaFoldDB" id="S8DM81"/>
<sequence length="814" mass="93230">DHPLREWAKDSVDEWLAELLRHEGRGDFVQDLCAGCDSGAPRYRCEDCWDPRFYCEECTRRRHQCNPFHRLKIWQYGRLRRATLKDLGLRIQLGHAYGDACPNPQKAFGDSFVVVDTSGIHEVGLDFCACTSAYPKHVQLLRSRLFPATRIDPKTASTFRLMEHYHLLHNQSKVSGYEFYNTLARRTNNTGSEEQKDRYVSFMRTTRMWFHLKLLKRFGRGNNPGGVRSTEPGSCAVLCPACPHPGKNLPSDWATAPPERSWLYRLFIGLDANFRLKRRDVSSDVVDPGLNRGYAYFVEEHAYRTYLNTYDKDQHEDQSTCNSHNAVKLANMRGGERMAASGVGTVECVRHDMKRPSSVGDLQKGERYVNMDYLFASSLRESKVVQVVVSYDIACQWSVNLWSRMTQYNFEFNHEQRTIIFLIPKFHLPAHQESCQIKYSYNYVKHVGRTDGEAVERGWAAVNGFSGSTKEMGPGSRRDVLDDAFGDYNWRKVVQLPKTLLQRVKNAGEERSKFASEFRELTESTDAVRIAEWTTQVESWENGGDYNPFEATFHRMSATLASVRRALAEEDAAAIEANELTHLLHDEVTPSVMIIAGIEVEEAQRRLKKDVAAMGTSATDLQHAEVIRRRNNLRVRISAWREYQDLYMPAVSRLRLQNTPSGIIQPEDMVLYLPSSVVNNPSVPTYCALEAIERRLRHAQANDALDQLRRHLRARSQLYNTKKRDVRGQRYNTRSQTYIKSISDKIGADAARYRAAYASLAALDPQNECDWKRHSRKLNPEDIRSMAEPDAGESEGLRTLSWIWRTSGAPGRGD</sequence>
<dbReference type="Proteomes" id="UP000015241">
    <property type="component" value="Unassembled WGS sequence"/>
</dbReference>
<gene>
    <name evidence="2" type="ORF">FOMPIDRAFT_1105785</name>
</gene>
<protein>
    <recommendedName>
        <fullName evidence="1">CxC2-like cysteine cluster KDZ transposase-associated domain-containing protein</fullName>
    </recommendedName>
</protein>
<organism evidence="2 3">
    <name type="scientific">Fomitopsis schrenkii</name>
    <name type="common">Brown rot fungus</name>
    <dbReference type="NCBI Taxonomy" id="2126942"/>
    <lineage>
        <taxon>Eukaryota</taxon>
        <taxon>Fungi</taxon>
        <taxon>Dikarya</taxon>
        <taxon>Basidiomycota</taxon>
        <taxon>Agaricomycotina</taxon>
        <taxon>Agaricomycetes</taxon>
        <taxon>Polyporales</taxon>
        <taxon>Fomitopsis</taxon>
    </lineage>
</organism>
<dbReference type="CDD" id="cd19757">
    <property type="entry name" value="Bbox1"/>
    <property type="match status" value="1"/>
</dbReference>
<evidence type="ECO:0000313" key="3">
    <source>
        <dbReference type="Proteomes" id="UP000015241"/>
    </source>
</evidence>
<proteinExistence type="predicted"/>
<evidence type="ECO:0000313" key="2">
    <source>
        <dbReference type="EMBL" id="EPS93737.1"/>
    </source>
</evidence>
<keyword evidence="3" id="KW-1185">Reference proteome</keyword>
<name>S8DM81_FOMSC</name>
<dbReference type="HOGENOM" id="CLU_003703_13_0_1"/>
<dbReference type="InterPro" id="IPR040521">
    <property type="entry name" value="KDZ"/>
</dbReference>
<dbReference type="PANTHER" id="PTHR33096:SF1">
    <property type="entry name" value="CXC1-LIKE CYSTEINE CLUSTER ASSOCIATED WITH KDZ TRANSPOSASES DOMAIN-CONTAINING PROTEIN"/>
    <property type="match status" value="1"/>
</dbReference>
<dbReference type="Pfam" id="PF18803">
    <property type="entry name" value="CxC2"/>
    <property type="match status" value="1"/>
</dbReference>
<dbReference type="InParanoid" id="S8DM81"/>